<dbReference type="SUPFAM" id="SSF47413">
    <property type="entry name" value="lambda repressor-like DNA-binding domains"/>
    <property type="match status" value="1"/>
</dbReference>
<organism evidence="3 4">
    <name type="scientific">Kineosporia mesophila</name>
    <dbReference type="NCBI Taxonomy" id="566012"/>
    <lineage>
        <taxon>Bacteria</taxon>
        <taxon>Bacillati</taxon>
        <taxon>Actinomycetota</taxon>
        <taxon>Actinomycetes</taxon>
        <taxon>Kineosporiales</taxon>
        <taxon>Kineosporiaceae</taxon>
        <taxon>Kineosporia</taxon>
    </lineage>
</organism>
<evidence type="ECO:0000256" key="1">
    <source>
        <dbReference type="SAM" id="MobiDB-lite"/>
    </source>
</evidence>
<protein>
    <recommendedName>
        <fullName evidence="2">HTH cro/C1-type domain-containing protein</fullName>
    </recommendedName>
</protein>
<keyword evidence="4" id="KW-1185">Reference proteome</keyword>
<feature type="region of interest" description="Disordered" evidence="1">
    <location>
        <begin position="78"/>
        <end position="101"/>
    </location>
</feature>
<evidence type="ECO:0000259" key="2">
    <source>
        <dbReference type="PROSITE" id="PS50943"/>
    </source>
</evidence>
<sequence>MSRTPAGVPRAMRRLGTDLATWRRIRRLTVEELSQRSGVGVATITRLEGGQGAPLEHVMRVAAALGVGEVLATALTPRNVLARSTPVTSRNPPAPKSPPKA</sequence>
<accession>A0ABP6ZT63</accession>
<proteinExistence type="predicted"/>
<evidence type="ECO:0000313" key="4">
    <source>
        <dbReference type="Proteomes" id="UP001501074"/>
    </source>
</evidence>
<comment type="caution">
    <text evidence="3">The sequence shown here is derived from an EMBL/GenBank/DDBJ whole genome shotgun (WGS) entry which is preliminary data.</text>
</comment>
<dbReference type="EMBL" id="BAAAZO010000006">
    <property type="protein sequence ID" value="GAA3618563.1"/>
    <property type="molecule type" value="Genomic_DNA"/>
</dbReference>
<dbReference type="InterPro" id="IPR010982">
    <property type="entry name" value="Lambda_DNA-bd_dom_sf"/>
</dbReference>
<feature type="domain" description="HTH cro/C1-type" evidence="2">
    <location>
        <begin position="19"/>
        <end position="71"/>
    </location>
</feature>
<dbReference type="Gene3D" id="1.10.260.40">
    <property type="entry name" value="lambda repressor-like DNA-binding domains"/>
    <property type="match status" value="1"/>
</dbReference>
<feature type="compositionally biased region" description="Pro residues" evidence="1">
    <location>
        <begin position="92"/>
        <end position="101"/>
    </location>
</feature>
<name>A0ABP6ZT63_9ACTN</name>
<dbReference type="PROSITE" id="PS50943">
    <property type="entry name" value="HTH_CROC1"/>
    <property type="match status" value="1"/>
</dbReference>
<dbReference type="Proteomes" id="UP001501074">
    <property type="component" value="Unassembled WGS sequence"/>
</dbReference>
<dbReference type="CDD" id="cd00093">
    <property type="entry name" value="HTH_XRE"/>
    <property type="match status" value="1"/>
</dbReference>
<dbReference type="RefSeq" id="WP_231480824.1">
    <property type="nucleotide sequence ID" value="NZ_BAAAZO010000006.1"/>
</dbReference>
<evidence type="ECO:0000313" key="3">
    <source>
        <dbReference type="EMBL" id="GAA3618563.1"/>
    </source>
</evidence>
<dbReference type="Pfam" id="PF13560">
    <property type="entry name" value="HTH_31"/>
    <property type="match status" value="1"/>
</dbReference>
<reference evidence="4" key="1">
    <citation type="journal article" date="2019" name="Int. J. Syst. Evol. Microbiol.">
        <title>The Global Catalogue of Microorganisms (GCM) 10K type strain sequencing project: providing services to taxonomists for standard genome sequencing and annotation.</title>
        <authorList>
            <consortium name="The Broad Institute Genomics Platform"/>
            <consortium name="The Broad Institute Genome Sequencing Center for Infectious Disease"/>
            <person name="Wu L."/>
            <person name="Ma J."/>
        </authorList>
    </citation>
    <scope>NUCLEOTIDE SEQUENCE [LARGE SCALE GENOMIC DNA]</scope>
    <source>
        <strain evidence="4">JCM 16902</strain>
    </source>
</reference>
<dbReference type="SMART" id="SM00530">
    <property type="entry name" value="HTH_XRE"/>
    <property type="match status" value="1"/>
</dbReference>
<dbReference type="InterPro" id="IPR001387">
    <property type="entry name" value="Cro/C1-type_HTH"/>
</dbReference>
<gene>
    <name evidence="3" type="ORF">GCM10022223_39190</name>
</gene>